<accession>A0ABP9TLR6</accession>
<dbReference type="Gene3D" id="3.20.20.190">
    <property type="entry name" value="Phosphatidylinositol (PI) phosphodiesterase"/>
    <property type="match status" value="1"/>
</dbReference>
<dbReference type="EMBL" id="BAABLK010000033">
    <property type="protein sequence ID" value="GAA5227774.1"/>
    <property type="molecule type" value="Genomic_DNA"/>
</dbReference>
<evidence type="ECO:0000313" key="2">
    <source>
        <dbReference type="EMBL" id="GAA5227774.1"/>
    </source>
</evidence>
<dbReference type="PROSITE" id="PS51257">
    <property type="entry name" value="PROKAR_LIPOPROTEIN"/>
    <property type="match status" value="1"/>
</dbReference>
<dbReference type="PROSITE" id="PS51704">
    <property type="entry name" value="GP_PDE"/>
    <property type="match status" value="1"/>
</dbReference>
<gene>
    <name evidence="2" type="ORF">GCM10025778_23070</name>
</gene>
<comment type="caution">
    <text evidence="2">The sequence shown here is derived from an EMBL/GenBank/DDBJ whole genome shotgun (WGS) entry which is preliminary data.</text>
</comment>
<name>A0ABP9TLR6_9MICC</name>
<protein>
    <recommendedName>
        <fullName evidence="1">GP-PDE domain-containing protein</fullName>
    </recommendedName>
</protein>
<dbReference type="InterPro" id="IPR030395">
    <property type="entry name" value="GP_PDE_dom"/>
</dbReference>
<proteinExistence type="predicted"/>
<dbReference type="Proteomes" id="UP001501257">
    <property type="component" value="Unassembled WGS sequence"/>
</dbReference>
<evidence type="ECO:0000313" key="3">
    <source>
        <dbReference type="Proteomes" id="UP001501257"/>
    </source>
</evidence>
<keyword evidence="3" id="KW-1185">Reference proteome</keyword>
<dbReference type="SUPFAM" id="SSF51695">
    <property type="entry name" value="PLC-like phosphodiesterases"/>
    <property type="match status" value="1"/>
</dbReference>
<dbReference type="PANTHER" id="PTHR46211:SF14">
    <property type="entry name" value="GLYCEROPHOSPHODIESTER PHOSPHODIESTERASE"/>
    <property type="match status" value="1"/>
</dbReference>
<dbReference type="InterPro" id="IPR017946">
    <property type="entry name" value="PLC-like_Pdiesterase_TIM-brl"/>
</dbReference>
<evidence type="ECO:0000259" key="1">
    <source>
        <dbReference type="PROSITE" id="PS51704"/>
    </source>
</evidence>
<dbReference type="PANTHER" id="PTHR46211">
    <property type="entry name" value="GLYCEROPHOSPHORYL DIESTER PHOSPHODIESTERASE"/>
    <property type="match status" value="1"/>
</dbReference>
<reference evidence="3" key="1">
    <citation type="journal article" date="2019" name="Int. J. Syst. Evol. Microbiol.">
        <title>The Global Catalogue of Microorganisms (GCM) 10K type strain sequencing project: providing services to taxonomists for standard genome sequencing and annotation.</title>
        <authorList>
            <consortium name="The Broad Institute Genomics Platform"/>
            <consortium name="The Broad Institute Genome Sequencing Center for Infectious Disease"/>
            <person name="Wu L."/>
            <person name="Ma J."/>
        </authorList>
    </citation>
    <scope>NUCLEOTIDE SEQUENCE [LARGE SCALE GENOMIC DNA]</scope>
    <source>
        <strain evidence="3">JCM 18952</strain>
    </source>
</reference>
<feature type="domain" description="GP-PDE" evidence="1">
    <location>
        <begin position="50"/>
        <end position="281"/>
    </location>
</feature>
<sequence length="475" mass="52652">MIEQRDKAKLYTRRSMLGILGTAVLAGCSSPLQQTPIKNKTVRDFVATELFYIAHRGSGDNWTEHTMTAYRNAVKAGAQAIEVSVHRTSDDVFVCHHDANLKRLTGIDLDIAQATALELEGISNDAREWLGPHSGLEPIPTLQEVLDEMPQECFLFIEDKTGAHAEELLSVLDMVPQGRDRIVWKQNSTAAGYELASARGYLTWGYFAPDTVMRIAELAGRFDLLGIHDSATESVLLELTNIGKPIICWEIHTRWQRDHFLSWGVRGMMCSNYPYVTGFPARGENLQDSFGTGLRGIGDLPDAISWAAQPLIIADQEALRISGEKKSSYTLGSISPGKIVFSELCFSVRWPQLVAKNHIAGVSFAVPTDAPYRAFEDSQERGMHIQIETRGEISVWLATETGPQRLGRSAIPQGVPGEWADLTLRSWKSELQVSVDGWQMDPVEVQENPLHGYVSLLCLVPQGQPVDFRHVALTA</sequence>
<organism evidence="2 3">
    <name type="scientific">Paeniglutamicibacter antarcticus</name>
    <dbReference type="NCBI Taxonomy" id="494023"/>
    <lineage>
        <taxon>Bacteria</taxon>
        <taxon>Bacillati</taxon>
        <taxon>Actinomycetota</taxon>
        <taxon>Actinomycetes</taxon>
        <taxon>Micrococcales</taxon>
        <taxon>Micrococcaceae</taxon>
        <taxon>Paeniglutamicibacter</taxon>
    </lineage>
</organism>
<dbReference type="Pfam" id="PF03009">
    <property type="entry name" value="GDPD"/>
    <property type="match status" value="1"/>
</dbReference>